<comment type="pathway">
    <text evidence="1">Isoprenoid biosynthesis; isopentenyl diphosphate biosynthesis via mevalonate pathway; isopentenyl diphosphate from (R)-mevalonate: step 3/3.</text>
</comment>
<evidence type="ECO:0000256" key="12">
    <source>
        <dbReference type="ARBA" id="ARBA00023239"/>
    </source>
</evidence>
<dbReference type="FunFam" id="3.30.230.10:FF:000018">
    <property type="entry name" value="Diphosphomevalonate decarboxylase"/>
    <property type="match status" value="1"/>
</dbReference>
<evidence type="ECO:0000313" key="17">
    <source>
        <dbReference type="Proteomes" id="UP000187455"/>
    </source>
</evidence>
<comment type="similarity">
    <text evidence="2">Belongs to the diphosphomevalonate decarboxylase family.</text>
</comment>
<dbReference type="Pfam" id="PF18376">
    <property type="entry name" value="MDD_C"/>
    <property type="match status" value="1"/>
</dbReference>
<dbReference type="GO" id="GO:0004163">
    <property type="term" value="F:diphosphomevalonate decarboxylase activity"/>
    <property type="evidence" value="ECO:0007669"/>
    <property type="project" value="UniProtKB-EC"/>
</dbReference>
<evidence type="ECO:0000259" key="14">
    <source>
        <dbReference type="Pfam" id="PF18376"/>
    </source>
</evidence>
<keyword evidence="12" id="KW-0456">Lyase</keyword>
<dbReference type="InterPro" id="IPR053859">
    <property type="entry name" value="MVD-like_N"/>
</dbReference>
<evidence type="ECO:0000256" key="5">
    <source>
        <dbReference type="ARBA" id="ARBA00022741"/>
    </source>
</evidence>
<keyword evidence="10" id="KW-1207">Sterol metabolism</keyword>
<evidence type="ECO:0000313" key="16">
    <source>
        <dbReference type="EMBL" id="OLY84498.1"/>
    </source>
</evidence>
<evidence type="ECO:0000256" key="2">
    <source>
        <dbReference type="ARBA" id="ARBA00008831"/>
    </source>
</evidence>
<dbReference type="Gene3D" id="3.30.70.890">
    <property type="entry name" value="GHMP kinase, C-terminal domain"/>
    <property type="match status" value="1"/>
</dbReference>
<dbReference type="Gene3D" id="3.30.230.10">
    <property type="match status" value="1"/>
</dbReference>
<keyword evidence="7" id="KW-0752">Steroid biosynthesis</keyword>
<dbReference type="STRING" id="133383.A0A1R0H5X9"/>
<evidence type="ECO:0000256" key="4">
    <source>
        <dbReference type="ARBA" id="ARBA00022516"/>
    </source>
</evidence>
<dbReference type="SUPFAM" id="SSF55060">
    <property type="entry name" value="GHMP Kinase, C-terminal domain"/>
    <property type="match status" value="1"/>
</dbReference>
<feature type="coiled-coil region" evidence="13">
    <location>
        <begin position="87"/>
        <end position="114"/>
    </location>
</feature>
<keyword evidence="8" id="KW-0756">Sterol biosynthesis</keyword>
<keyword evidence="5" id="KW-0547">Nucleotide-binding</keyword>
<feature type="domain" description="Diphosphomevalonate decarboxylase-like N-terminal" evidence="15">
    <location>
        <begin position="25"/>
        <end position="210"/>
    </location>
</feature>
<evidence type="ECO:0000256" key="13">
    <source>
        <dbReference type="SAM" id="Coils"/>
    </source>
</evidence>
<sequence>MDQVAKRVPIVYNNVMGYESTVTSPVNIAVVKYWGKRNSELILPTNSSLSCTLSQDHLNTKTSIRASPSYTSDRLWLNGFEEDLYASARLTNCIRELRRLRKEKENELSSSDLASPENLEAAEHHVPPLSEWCIHVASENNFPTAAGLASSASGYAALVQALSNLYDLSISLTQLSMIARLGSGSACRSVYGGFVEWQAGILPSGEDSYAVSVAPETHWPTLQALILVVSDKKKSTPSTSGMSTTVKTSELFPIRISEVVPKRIIQMKEAILQRDFTKFALLTMKESNQFHAVCLDTYPPIFYMNDISRAIIKLVDLFNSQVDEITKKPKGIRVAYTFDAGPNAVIYAEKDVIKEFIELVMYFFPRGTGQTSNSFFPDPFGLLKSSCSGNGNPSTTPAEAHSHPKFENYTPIMTRYEPGSIRRIIHTTIGDGPRVLDHSQALFNEAGMPKRVKD</sequence>
<dbReference type="GO" id="GO:0005524">
    <property type="term" value="F:ATP binding"/>
    <property type="evidence" value="ECO:0007669"/>
    <property type="project" value="UniProtKB-KW"/>
</dbReference>
<dbReference type="InterPro" id="IPR041431">
    <property type="entry name" value="Mvd1_C"/>
</dbReference>
<keyword evidence="17" id="KW-1185">Reference proteome</keyword>
<reference evidence="16 17" key="1">
    <citation type="journal article" date="2016" name="Mol. Biol. Evol.">
        <title>Genome-Wide Survey of Gut Fungi (Harpellales) Reveals the First Horizontally Transferred Ubiquitin Gene from a Mosquito Host.</title>
        <authorList>
            <person name="Wang Y."/>
            <person name="White M.M."/>
            <person name="Kvist S."/>
            <person name="Moncalvo J.M."/>
        </authorList>
    </citation>
    <scope>NUCLEOTIDE SEQUENCE [LARGE SCALE GENOMIC DNA]</scope>
    <source>
        <strain evidence="16 17">ALG-7-W6</strain>
    </source>
</reference>
<gene>
    <name evidence="16" type="ORF">AYI68_g1342</name>
</gene>
<dbReference type="Pfam" id="PF22700">
    <property type="entry name" value="MVD-like_N"/>
    <property type="match status" value="1"/>
</dbReference>
<dbReference type="UniPathway" id="UPA00057">
    <property type="reaction ID" value="UER00100"/>
</dbReference>
<dbReference type="GO" id="GO:0016126">
    <property type="term" value="P:sterol biosynthetic process"/>
    <property type="evidence" value="ECO:0007669"/>
    <property type="project" value="UniProtKB-KW"/>
</dbReference>
<name>A0A1R0H5X9_9FUNG</name>
<accession>A0A1R0H5X9</accession>
<dbReference type="InterPro" id="IPR005935">
    <property type="entry name" value="Mev_decarb"/>
</dbReference>
<keyword evidence="4" id="KW-0444">Lipid biosynthesis</keyword>
<evidence type="ECO:0000256" key="3">
    <source>
        <dbReference type="ARBA" id="ARBA00012296"/>
    </source>
</evidence>
<dbReference type="InterPro" id="IPR014721">
    <property type="entry name" value="Ribsml_uS5_D2-typ_fold_subgr"/>
</dbReference>
<dbReference type="NCBIfam" id="TIGR01240">
    <property type="entry name" value="mevDPdecarb"/>
    <property type="match status" value="1"/>
</dbReference>
<dbReference type="Proteomes" id="UP000187455">
    <property type="component" value="Unassembled WGS sequence"/>
</dbReference>
<evidence type="ECO:0000256" key="7">
    <source>
        <dbReference type="ARBA" id="ARBA00022955"/>
    </source>
</evidence>
<comment type="caution">
    <text evidence="16">The sequence shown here is derived from an EMBL/GenBank/DDBJ whole genome shotgun (WGS) entry which is preliminary data.</text>
</comment>
<dbReference type="OrthoDB" id="10253702at2759"/>
<dbReference type="AlphaFoldDB" id="A0A1R0H5X9"/>
<evidence type="ECO:0000256" key="11">
    <source>
        <dbReference type="ARBA" id="ARBA00023221"/>
    </source>
</evidence>
<dbReference type="GO" id="GO:0019287">
    <property type="term" value="P:isopentenyl diphosphate biosynthetic process, mevalonate pathway"/>
    <property type="evidence" value="ECO:0007669"/>
    <property type="project" value="UniProtKB-UniPathway"/>
</dbReference>
<dbReference type="InterPro" id="IPR020568">
    <property type="entry name" value="Ribosomal_Su5_D2-typ_SF"/>
</dbReference>
<organism evidence="16 17">
    <name type="scientific">Smittium mucronatum</name>
    <dbReference type="NCBI Taxonomy" id="133383"/>
    <lineage>
        <taxon>Eukaryota</taxon>
        <taxon>Fungi</taxon>
        <taxon>Fungi incertae sedis</taxon>
        <taxon>Zoopagomycota</taxon>
        <taxon>Kickxellomycotina</taxon>
        <taxon>Harpellomycetes</taxon>
        <taxon>Harpellales</taxon>
        <taxon>Legeriomycetaceae</taxon>
        <taxon>Smittium</taxon>
    </lineage>
</organism>
<keyword evidence="6" id="KW-0067">ATP-binding</keyword>
<protein>
    <recommendedName>
        <fullName evidence="3">diphosphomevalonate decarboxylase</fullName>
        <ecNumber evidence="3">4.1.1.33</ecNumber>
    </recommendedName>
</protein>
<dbReference type="PANTHER" id="PTHR10977:SF3">
    <property type="entry name" value="DIPHOSPHOMEVALONATE DECARBOXYLASE"/>
    <property type="match status" value="1"/>
</dbReference>
<evidence type="ECO:0000256" key="9">
    <source>
        <dbReference type="ARBA" id="ARBA00023098"/>
    </source>
</evidence>
<evidence type="ECO:0000256" key="1">
    <source>
        <dbReference type="ARBA" id="ARBA00005055"/>
    </source>
</evidence>
<dbReference type="EMBL" id="LSSL01000476">
    <property type="protein sequence ID" value="OLY84498.1"/>
    <property type="molecule type" value="Genomic_DNA"/>
</dbReference>
<dbReference type="PIRSF" id="PIRSF015950">
    <property type="entry name" value="Mev_P_decrbx"/>
    <property type="match status" value="1"/>
</dbReference>
<evidence type="ECO:0000256" key="8">
    <source>
        <dbReference type="ARBA" id="ARBA00023011"/>
    </source>
</evidence>
<proteinExistence type="inferred from homology"/>
<dbReference type="PANTHER" id="PTHR10977">
    <property type="entry name" value="DIPHOSPHOMEVALONATE DECARBOXYLASE"/>
    <property type="match status" value="1"/>
</dbReference>
<evidence type="ECO:0000259" key="15">
    <source>
        <dbReference type="Pfam" id="PF22700"/>
    </source>
</evidence>
<keyword evidence="9" id="KW-0443">Lipid metabolism</keyword>
<feature type="domain" description="Mvd1 C-terminal" evidence="14">
    <location>
        <begin position="224"/>
        <end position="436"/>
    </location>
</feature>
<dbReference type="InterPro" id="IPR029765">
    <property type="entry name" value="Mev_diP_decarb"/>
</dbReference>
<dbReference type="InterPro" id="IPR036554">
    <property type="entry name" value="GHMP_kinase_C_sf"/>
</dbReference>
<dbReference type="SUPFAM" id="SSF54211">
    <property type="entry name" value="Ribosomal protein S5 domain 2-like"/>
    <property type="match status" value="1"/>
</dbReference>
<keyword evidence="11" id="KW-0753">Steroid metabolism</keyword>
<dbReference type="GO" id="GO:0005829">
    <property type="term" value="C:cytosol"/>
    <property type="evidence" value="ECO:0007669"/>
    <property type="project" value="InterPro"/>
</dbReference>
<evidence type="ECO:0000256" key="6">
    <source>
        <dbReference type="ARBA" id="ARBA00022840"/>
    </source>
</evidence>
<dbReference type="EC" id="4.1.1.33" evidence="3"/>
<evidence type="ECO:0000256" key="10">
    <source>
        <dbReference type="ARBA" id="ARBA00023166"/>
    </source>
</evidence>
<dbReference type="FunFam" id="3.30.70.890:FF:000005">
    <property type="entry name" value="Diphosphomevalonate decarboxylase"/>
    <property type="match status" value="1"/>
</dbReference>
<keyword evidence="13" id="KW-0175">Coiled coil</keyword>